<evidence type="ECO:0000313" key="12">
    <source>
        <dbReference type="Proteomes" id="UP001179952"/>
    </source>
</evidence>
<evidence type="ECO:0000313" key="11">
    <source>
        <dbReference type="EMBL" id="KAK1268693.1"/>
    </source>
</evidence>
<feature type="region of interest" description="Disordered" evidence="9">
    <location>
        <begin position="1"/>
        <end position="35"/>
    </location>
</feature>
<dbReference type="Gene3D" id="3.30.40.10">
    <property type="entry name" value="Zinc/RING finger domain, C3HC4 (zinc finger)"/>
    <property type="match status" value="1"/>
</dbReference>
<feature type="region of interest" description="Disordered" evidence="9">
    <location>
        <begin position="47"/>
        <end position="196"/>
    </location>
</feature>
<dbReference type="InterPro" id="IPR013083">
    <property type="entry name" value="Znf_RING/FYVE/PHD"/>
</dbReference>
<evidence type="ECO:0000259" key="10">
    <source>
        <dbReference type="PROSITE" id="PS50089"/>
    </source>
</evidence>
<dbReference type="Proteomes" id="UP001179952">
    <property type="component" value="Unassembled WGS sequence"/>
</dbReference>
<keyword evidence="7" id="KW-0862">Zinc</keyword>
<feature type="compositionally biased region" description="Polar residues" evidence="9">
    <location>
        <begin position="159"/>
        <end position="187"/>
    </location>
</feature>
<dbReference type="EC" id="2.3.2.27" evidence="2"/>
<feature type="compositionally biased region" description="Polar residues" evidence="9">
    <location>
        <begin position="303"/>
        <end position="312"/>
    </location>
</feature>
<name>A0AAV9AWD4_ACOGR</name>
<dbReference type="FunFam" id="3.30.40.10:FF:000504">
    <property type="entry name" value="E3 ubiquitin-protein ligase arkadia"/>
    <property type="match status" value="1"/>
</dbReference>
<feature type="compositionally biased region" description="Polar residues" evidence="9">
    <location>
        <begin position="111"/>
        <end position="122"/>
    </location>
</feature>
<evidence type="ECO:0000256" key="8">
    <source>
        <dbReference type="PROSITE-ProRule" id="PRU00175"/>
    </source>
</evidence>
<evidence type="ECO:0000256" key="3">
    <source>
        <dbReference type="ARBA" id="ARBA00022679"/>
    </source>
</evidence>
<evidence type="ECO:0000256" key="9">
    <source>
        <dbReference type="SAM" id="MobiDB-lite"/>
    </source>
</evidence>
<feature type="compositionally biased region" description="Basic and acidic residues" evidence="9">
    <location>
        <begin position="94"/>
        <end position="106"/>
    </location>
</feature>
<evidence type="ECO:0000256" key="4">
    <source>
        <dbReference type="ARBA" id="ARBA00022723"/>
    </source>
</evidence>
<feature type="compositionally biased region" description="Low complexity" evidence="9">
    <location>
        <begin position="253"/>
        <end position="266"/>
    </location>
</feature>
<feature type="compositionally biased region" description="Basic and acidic residues" evidence="9">
    <location>
        <begin position="222"/>
        <end position="242"/>
    </location>
</feature>
<reference evidence="11" key="2">
    <citation type="submission" date="2023-06" db="EMBL/GenBank/DDBJ databases">
        <authorList>
            <person name="Ma L."/>
            <person name="Liu K.-W."/>
            <person name="Li Z."/>
            <person name="Hsiao Y.-Y."/>
            <person name="Qi Y."/>
            <person name="Fu T."/>
            <person name="Tang G."/>
            <person name="Zhang D."/>
            <person name="Sun W.-H."/>
            <person name="Liu D.-K."/>
            <person name="Li Y."/>
            <person name="Chen G.-Z."/>
            <person name="Liu X.-D."/>
            <person name="Liao X.-Y."/>
            <person name="Jiang Y.-T."/>
            <person name="Yu X."/>
            <person name="Hao Y."/>
            <person name="Huang J."/>
            <person name="Zhao X.-W."/>
            <person name="Ke S."/>
            <person name="Chen Y.-Y."/>
            <person name="Wu W.-L."/>
            <person name="Hsu J.-L."/>
            <person name="Lin Y.-F."/>
            <person name="Huang M.-D."/>
            <person name="Li C.-Y."/>
            <person name="Huang L."/>
            <person name="Wang Z.-W."/>
            <person name="Zhao X."/>
            <person name="Zhong W.-Y."/>
            <person name="Peng D.-H."/>
            <person name="Ahmad S."/>
            <person name="Lan S."/>
            <person name="Zhang J.-S."/>
            <person name="Tsai W.-C."/>
            <person name="Van De Peer Y."/>
            <person name="Liu Z.-J."/>
        </authorList>
    </citation>
    <scope>NUCLEOTIDE SEQUENCE</scope>
    <source>
        <strain evidence="11">SCP</strain>
        <tissue evidence="11">Leaves</tissue>
    </source>
</reference>
<dbReference type="EMBL" id="JAUJYN010000006">
    <property type="protein sequence ID" value="KAK1268693.1"/>
    <property type="molecule type" value="Genomic_DNA"/>
</dbReference>
<dbReference type="GO" id="GO:0061630">
    <property type="term" value="F:ubiquitin protein ligase activity"/>
    <property type="evidence" value="ECO:0007669"/>
    <property type="project" value="UniProtKB-EC"/>
</dbReference>
<proteinExistence type="predicted"/>
<keyword evidence="6" id="KW-0833">Ubl conjugation pathway</keyword>
<evidence type="ECO:0000256" key="2">
    <source>
        <dbReference type="ARBA" id="ARBA00012483"/>
    </source>
</evidence>
<feature type="compositionally biased region" description="Polar residues" evidence="9">
    <location>
        <begin position="268"/>
        <end position="277"/>
    </location>
</feature>
<protein>
    <recommendedName>
        <fullName evidence="2">RING-type E3 ubiquitin transferase</fullName>
        <ecNumber evidence="2">2.3.2.27</ecNumber>
    </recommendedName>
</protein>
<sequence>MGDYSGKRASSEVNIARRGPGIAFRDSNNDDRTVHHCNRLGCSTRLDYMKGTETGNPSKAKKSSRLPFRSTSAKTTIGSTSKSSSSITEFRQSLQDKRKSISQKELEDSDSVSTATSTQTLHSEPEETASPLPSGLCDTRRRVISTPRPQQQIHRQPILISQDSSNPLIRRSTSCRNTQAGRTTPHSQGAKVQKSGLRNLSCASVSDVLPSGCSSSNSGHYRTTDGLKRRSDGVGSSRRGDKAVTGLSSSANSGSQRRGPSSPGISLNEPSTSQQVLRRTRNGPTGRDGITSVRTRRTLGESALTNPSQSFQGELSNISHQAHGRSGPSNETIDEDGYRRFNIEGIAEDLLDLGEKMGTVSTALTEEALSSCLKRSIYSSATSASDGSGAREDDTKCSICQEEYVIEDKVGDLHCGHRYHVDCVHQWLRQKNWCPICKAEALPS</sequence>
<dbReference type="Pfam" id="PF13639">
    <property type="entry name" value="zf-RING_2"/>
    <property type="match status" value="1"/>
</dbReference>
<dbReference type="PROSITE" id="PS50089">
    <property type="entry name" value="ZF_RING_2"/>
    <property type="match status" value="1"/>
</dbReference>
<organism evidence="11 12">
    <name type="scientific">Acorus gramineus</name>
    <name type="common">Dwarf sweet flag</name>
    <dbReference type="NCBI Taxonomy" id="55184"/>
    <lineage>
        <taxon>Eukaryota</taxon>
        <taxon>Viridiplantae</taxon>
        <taxon>Streptophyta</taxon>
        <taxon>Embryophyta</taxon>
        <taxon>Tracheophyta</taxon>
        <taxon>Spermatophyta</taxon>
        <taxon>Magnoliopsida</taxon>
        <taxon>Liliopsida</taxon>
        <taxon>Acoraceae</taxon>
        <taxon>Acorus</taxon>
    </lineage>
</organism>
<keyword evidence="12" id="KW-1185">Reference proteome</keyword>
<dbReference type="AlphaFoldDB" id="A0AAV9AWD4"/>
<dbReference type="GO" id="GO:0008270">
    <property type="term" value="F:zinc ion binding"/>
    <property type="evidence" value="ECO:0007669"/>
    <property type="project" value="UniProtKB-KW"/>
</dbReference>
<feature type="compositionally biased region" description="Polar residues" evidence="9">
    <location>
        <begin position="212"/>
        <end position="221"/>
    </location>
</feature>
<feature type="domain" description="RING-type" evidence="10">
    <location>
        <begin position="397"/>
        <end position="438"/>
    </location>
</feature>
<dbReference type="SMART" id="SM00184">
    <property type="entry name" value="RING"/>
    <property type="match status" value="1"/>
</dbReference>
<feature type="compositionally biased region" description="Low complexity" evidence="9">
    <location>
        <begin position="147"/>
        <end position="158"/>
    </location>
</feature>
<feature type="region of interest" description="Disordered" evidence="9">
    <location>
        <begin position="208"/>
        <end position="312"/>
    </location>
</feature>
<comment type="caution">
    <text evidence="11">The sequence shown here is derived from an EMBL/GenBank/DDBJ whole genome shotgun (WGS) entry which is preliminary data.</text>
</comment>
<dbReference type="InterPro" id="IPR045191">
    <property type="entry name" value="MBR1/2-like"/>
</dbReference>
<comment type="catalytic activity">
    <reaction evidence="1">
        <text>S-ubiquitinyl-[E2 ubiquitin-conjugating enzyme]-L-cysteine + [acceptor protein]-L-lysine = [E2 ubiquitin-conjugating enzyme]-L-cysteine + N(6)-ubiquitinyl-[acceptor protein]-L-lysine.</text>
        <dbReference type="EC" id="2.3.2.27"/>
    </reaction>
</comment>
<feature type="compositionally biased region" description="Basic and acidic residues" evidence="9">
    <location>
        <begin position="1"/>
        <end position="10"/>
    </location>
</feature>
<reference evidence="11" key="1">
    <citation type="journal article" date="2023" name="Nat. Commun.">
        <title>Diploid and tetraploid genomes of Acorus and the evolution of monocots.</title>
        <authorList>
            <person name="Ma L."/>
            <person name="Liu K.W."/>
            <person name="Li Z."/>
            <person name="Hsiao Y.Y."/>
            <person name="Qi Y."/>
            <person name="Fu T."/>
            <person name="Tang G.D."/>
            <person name="Zhang D."/>
            <person name="Sun W.H."/>
            <person name="Liu D.K."/>
            <person name="Li Y."/>
            <person name="Chen G.Z."/>
            <person name="Liu X.D."/>
            <person name="Liao X.Y."/>
            <person name="Jiang Y.T."/>
            <person name="Yu X."/>
            <person name="Hao Y."/>
            <person name="Huang J."/>
            <person name="Zhao X.W."/>
            <person name="Ke S."/>
            <person name="Chen Y.Y."/>
            <person name="Wu W.L."/>
            <person name="Hsu J.L."/>
            <person name="Lin Y.F."/>
            <person name="Huang M.D."/>
            <person name="Li C.Y."/>
            <person name="Huang L."/>
            <person name="Wang Z.W."/>
            <person name="Zhao X."/>
            <person name="Zhong W.Y."/>
            <person name="Peng D.H."/>
            <person name="Ahmad S."/>
            <person name="Lan S."/>
            <person name="Zhang J.S."/>
            <person name="Tsai W.C."/>
            <person name="Van de Peer Y."/>
            <person name="Liu Z.J."/>
        </authorList>
    </citation>
    <scope>NUCLEOTIDE SEQUENCE</scope>
    <source>
        <strain evidence="11">SCP</strain>
    </source>
</reference>
<evidence type="ECO:0000256" key="7">
    <source>
        <dbReference type="ARBA" id="ARBA00022833"/>
    </source>
</evidence>
<dbReference type="PANTHER" id="PTHR22937">
    <property type="entry name" value="E3 UBIQUITIN-PROTEIN LIGASE RNF165"/>
    <property type="match status" value="1"/>
</dbReference>
<keyword evidence="3" id="KW-0808">Transferase</keyword>
<gene>
    <name evidence="11" type="ORF">QJS04_geneDACA013906</name>
</gene>
<keyword evidence="4" id="KW-0479">Metal-binding</keyword>
<dbReference type="PANTHER" id="PTHR22937:SF136">
    <property type="entry name" value="RING-TYPE E3 UBIQUITIN TRANSFERASE"/>
    <property type="match status" value="1"/>
</dbReference>
<evidence type="ECO:0000256" key="1">
    <source>
        <dbReference type="ARBA" id="ARBA00000900"/>
    </source>
</evidence>
<accession>A0AAV9AWD4</accession>
<keyword evidence="5 8" id="KW-0863">Zinc-finger</keyword>
<dbReference type="SUPFAM" id="SSF57850">
    <property type="entry name" value="RING/U-box"/>
    <property type="match status" value="1"/>
</dbReference>
<evidence type="ECO:0000256" key="6">
    <source>
        <dbReference type="ARBA" id="ARBA00022786"/>
    </source>
</evidence>
<evidence type="ECO:0000256" key="5">
    <source>
        <dbReference type="ARBA" id="ARBA00022771"/>
    </source>
</evidence>
<dbReference type="InterPro" id="IPR001841">
    <property type="entry name" value="Znf_RING"/>
</dbReference>
<feature type="compositionally biased region" description="Low complexity" evidence="9">
    <location>
        <begin position="70"/>
        <end position="88"/>
    </location>
</feature>